<dbReference type="Proteomes" id="UP001627154">
    <property type="component" value="Unassembled WGS sequence"/>
</dbReference>
<accession>A0ABD2WGN5</accession>
<evidence type="ECO:0000313" key="2">
    <source>
        <dbReference type="Proteomes" id="UP001627154"/>
    </source>
</evidence>
<proteinExistence type="predicted"/>
<reference evidence="1 2" key="1">
    <citation type="journal article" date="2024" name="bioRxiv">
        <title>A reference genome for Trichogramma kaykai: A tiny desert-dwelling parasitoid wasp with competing sex-ratio distorters.</title>
        <authorList>
            <person name="Culotta J."/>
            <person name="Lindsey A.R."/>
        </authorList>
    </citation>
    <scope>NUCLEOTIDE SEQUENCE [LARGE SCALE GENOMIC DNA]</scope>
    <source>
        <strain evidence="1 2">KSX58</strain>
    </source>
</reference>
<dbReference type="AlphaFoldDB" id="A0ABD2WGN5"/>
<evidence type="ECO:0000313" key="1">
    <source>
        <dbReference type="EMBL" id="KAL3391759.1"/>
    </source>
</evidence>
<gene>
    <name evidence="1" type="ORF">TKK_013667</name>
</gene>
<comment type="caution">
    <text evidence="1">The sequence shown here is derived from an EMBL/GenBank/DDBJ whole genome shotgun (WGS) entry which is preliminary data.</text>
</comment>
<name>A0ABD2WGN5_9HYME</name>
<organism evidence="1 2">
    <name type="scientific">Trichogramma kaykai</name>
    <dbReference type="NCBI Taxonomy" id="54128"/>
    <lineage>
        <taxon>Eukaryota</taxon>
        <taxon>Metazoa</taxon>
        <taxon>Ecdysozoa</taxon>
        <taxon>Arthropoda</taxon>
        <taxon>Hexapoda</taxon>
        <taxon>Insecta</taxon>
        <taxon>Pterygota</taxon>
        <taxon>Neoptera</taxon>
        <taxon>Endopterygota</taxon>
        <taxon>Hymenoptera</taxon>
        <taxon>Apocrita</taxon>
        <taxon>Proctotrupomorpha</taxon>
        <taxon>Chalcidoidea</taxon>
        <taxon>Trichogrammatidae</taxon>
        <taxon>Trichogramma</taxon>
    </lineage>
</organism>
<protein>
    <submittedName>
        <fullName evidence="1">Uncharacterized protein</fullName>
    </submittedName>
</protein>
<keyword evidence="2" id="KW-1185">Reference proteome</keyword>
<dbReference type="EMBL" id="JBJJXI010000108">
    <property type="protein sequence ID" value="KAL3391759.1"/>
    <property type="molecule type" value="Genomic_DNA"/>
</dbReference>
<sequence>MSLACRFFGLLKLLRMHGGADNAPPKLLLELQLSKLIRTRAKHLILYSSDCPALDENQGDRYYNSLMIYKQILVKFNINLNPMVFVVC</sequence>